<sequence length="374" mass="40774">MKRKVTVIVLALCLTILFAAHPAEAADDIYFTAANNTLRLLDNNTMPAMIGSRLYIPCNFFTSDELGVYYIPGGSQFMLYSSTKRLLFDTERGIAADQYNNRQNISAVKKNGLNYVSVDDVCDLFGLTYDYVLSDPAPVIRFYRGTGFINNMTFVSLNKNQMQTSYDAYVGKGSDPGASPASSAPPTVSGAPTSESVTVYLSFYNLTPKNFGAVLDSLDAYRYKSCFFVAADEIVSNADLLRRAAAAGHTIGIWLRDGTLEEYQNASALLFEAAKIRTILVSAGGDAGKTARAAAKSDGLIFWRPIKSLGESDKTTLGSLTGQLSALDSSRYSVNISCTDKMVTLTKSLLGYLAEQKFTVRRLTETTVPTYYIS</sequence>
<dbReference type="EMBL" id="FQXV01000006">
    <property type="protein sequence ID" value="SHI04346.1"/>
    <property type="molecule type" value="Genomic_DNA"/>
</dbReference>
<keyword evidence="1" id="KW-0732">Signal</keyword>
<dbReference type="SUPFAM" id="SSF88713">
    <property type="entry name" value="Glycoside hydrolase/deacetylase"/>
    <property type="match status" value="1"/>
</dbReference>
<proteinExistence type="predicted"/>
<keyword evidence="4" id="KW-1185">Reference proteome</keyword>
<dbReference type="RefSeq" id="WP_073078585.1">
    <property type="nucleotide sequence ID" value="NZ_FQXV01000006.1"/>
</dbReference>
<dbReference type="GO" id="GO:0016810">
    <property type="term" value="F:hydrolase activity, acting on carbon-nitrogen (but not peptide) bonds"/>
    <property type="evidence" value="ECO:0007669"/>
    <property type="project" value="InterPro"/>
</dbReference>
<organism evidence="3 4">
    <name type="scientific">Sporobacter termitidis DSM 10068</name>
    <dbReference type="NCBI Taxonomy" id="1123282"/>
    <lineage>
        <taxon>Bacteria</taxon>
        <taxon>Bacillati</taxon>
        <taxon>Bacillota</taxon>
        <taxon>Clostridia</taxon>
        <taxon>Eubacteriales</taxon>
        <taxon>Oscillospiraceae</taxon>
        <taxon>Sporobacter</taxon>
    </lineage>
</organism>
<name>A0A1M5XX77_9FIRM</name>
<evidence type="ECO:0000313" key="4">
    <source>
        <dbReference type="Proteomes" id="UP000183995"/>
    </source>
</evidence>
<protein>
    <submittedName>
        <fullName evidence="3">Polysaccharide deacetylase</fullName>
    </submittedName>
</protein>
<dbReference type="Pfam" id="PF01522">
    <property type="entry name" value="Polysacc_deac_1"/>
    <property type="match status" value="1"/>
</dbReference>
<evidence type="ECO:0000313" key="3">
    <source>
        <dbReference type="EMBL" id="SHI04346.1"/>
    </source>
</evidence>
<evidence type="ECO:0000256" key="1">
    <source>
        <dbReference type="SAM" id="SignalP"/>
    </source>
</evidence>
<evidence type="ECO:0000259" key="2">
    <source>
        <dbReference type="Pfam" id="PF01522"/>
    </source>
</evidence>
<dbReference type="InterPro" id="IPR011330">
    <property type="entry name" value="Glyco_hydro/deAcase_b/a-brl"/>
</dbReference>
<dbReference type="AlphaFoldDB" id="A0A1M5XX77"/>
<dbReference type="Gene3D" id="3.20.20.370">
    <property type="entry name" value="Glycoside hydrolase/deacetylase"/>
    <property type="match status" value="1"/>
</dbReference>
<dbReference type="InterPro" id="IPR002509">
    <property type="entry name" value="NODB_dom"/>
</dbReference>
<feature type="signal peptide" evidence="1">
    <location>
        <begin position="1"/>
        <end position="25"/>
    </location>
</feature>
<dbReference type="GO" id="GO:0005975">
    <property type="term" value="P:carbohydrate metabolic process"/>
    <property type="evidence" value="ECO:0007669"/>
    <property type="project" value="InterPro"/>
</dbReference>
<dbReference type="STRING" id="1123282.SAMN02745823_02111"/>
<accession>A0A1M5XX77</accession>
<feature type="domain" description="NodB homology" evidence="2">
    <location>
        <begin position="196"/>
        <end position="252"/>
    </location>
</feature>
<dbReference type="OrthoDB" id="1846583at2"/>
<gene>
    <name evidence="3" type="ORF">SAMN02745823_02111</name>
</gene>
<reference evidence="3 4" key="1">
    <citation type="submission" date="2016-11" db="EMBL/GenBank/DDBJ databases">
        <authorList>
            <person name="Jaros S."/>
            <person name="Januszkiewicz K."/>
            <person name="Wedrychowicz H."/>
        </authorList>
    </citation>
    <scope>NUCLEOTIDE SEQUENCE [LARGE SCALE GENOMIC DNA]</scope>
    <source>
        <strain evidence="3 4">DSM 10068</strain>
    </source>
</reference>
<dbReference type="Proteomes" id="UP000183995">
    <property type="component" value="Unassembled WGS sequence"/>
</dbReference>
<feature type="chain" id="PRO_5012929027" evidence="1">
    <location>
        <begin position="26"/>
        <end position="374"/>
    </location>
</feature>